<sequence length="210" mass="24275">MSFYEDQFSSTRFIPHPNLNSTSPDSHTSHESKPAKPSFRPPLEIFEEVTSYLDYLSLKSLSSTNHAAQRRLIPKPYLAAAMLALELYDNDETETLKSKALLPCYQCLRVFPAKSGFEEACDTHPDRAGFRGEFACARMCRSCNYKAGGYLSRVPKWKRLRKVRMGVLKRRGWAPAEREEIYKARRERKEAVKLRRAKEMEGRAWIMMGE</sequence>
<dbReference type="RefSeq" id="XP_007803412.1">
    <property type="nucleotide sequence ID" value="XM_007805221.1"/>
</dbReference>
<dbReference type="Proteomes" id="UP000019373">
    <property type="component" value="Unassembled WGS sequence"/>
</dbReference>
<evidence type="ECO:0000256" key="1">
    <source>
        <dbReference type="SAM" id="MobiDB-lite"/>
    </source>
</evidence>
<reference evidence="3" key="1">
    <citation type="journal article" date="2014" name="BMC Genomics">
        <title>Genome characteristics reveal the impact of lichenization on lichen-forming fungus Endocarpon pusillum Hedwig (Verrucariales, Ascomycota).</title>
        <authorList>
            <person name="Wang Y.-Y."/>
            <person name="Liu B."/>
            <person name="Zhang X.-Y."/>
            <person name="Zhou Q.-M."/>
            <person name="Zhang T."/>
            <person name="Li H."/>
            <person name="Yu Y.-F."/>
            <person name="Zhang X.-L."/>
            <person name="Hao X.-Y."/>
            <person name="Wang M."/>
            <person name="Wang L."/>
            <person name="Wei J.-C."/>
        </authorList>
    </citation>
    <scope>NUCLEOTIDE SEQUENCE [LARGE SCALE GENOMIC DNA]</scope>
    <source>
        <strain evidence="3">Z07020 / HMAS-L-300199</strain>
    </source>
</reference>
<feature type="compositionally biased region" description="Polar residues" evidence="1">
    <location>
        <begin position="7"/>
        <end position="26"/>
    </location>
</feature>
<dbReference type="EMBL" id="KE721277">
    <property type="protein sequence ID" value="ERF70958.1"/>
    <property type="molecule type" value="Genomic_DNA"/>
</dbReference>
<feature type="region of interest" description="Disordered" evidence="1">
    <location>
        <begin position="1"/>
        <end position="39"/>
    </location>
</feature>
<evidence type="ECO:0000313" key="2">
    <source>
        <dbReference type="EMBL" id="ERF70958.1"/>
    </source>
</evidence>
<proteinExistence type="predicted"/>
<accession>U1GFR9</accession>
<dbReference type="HOGENOM" id="CLU_1310108_0_0_1"/>
<dbReference type="GeneID" id="19241636"/>
<organism evidence="2 3">
    <name type="scientific">Endocarpon pusillum (strain Z07020 / HMAS-L-300199)</name>
    <name type="common">Lichen-forming fungus</name>
    <dbReference type="NCBI Taxonomy" id="1263415"/>
    <lineage>
        <taxon>Eukaryota</taxon>
        <taxon>Fungi</taxon>
        <taxon>Dikarya</taxon>
        <taxon>Ascomycota</taxon>
        <taxon>Pezizomycotina</taxon>
        <taxon>Eurotiomycetes</taxon>
        <taxon>Chaetothyriomycetidae</taxon>
        <taxon>Verrucariales</taxon>
        <taxon>Verrucariaceae</taxon>
        <taxon>Endocarpon</taxon>
    </lineage>
</organism>
<evidence type="ECO:0008006" key="4">
    <source>
        <dbReference type="Google" id="ProtNLM"/>
    </source>
</evidence>
<gene>
    <name evidence="2" type="ORF">EPUS_06743</name>
</gene>
<dbReference type="AlphaFoldDB" id="U1GFR9"/>
<name>U1GFR9_ENDPU</name>
<keyword evidence="3" id="KW-1185">Reference proteome</keyword>
<protein>
    <recommendedName>
        <fullName evidence="4">F-box domain-containing protein</fullName>
    </recommendedName>
</protein>
<evidence type="ECO:0000313" key="3">
    <source>
        <dbReference type="Proteomes" id="UP000019373"/>
    </source>
</evidence>